<dbReference type="InterPro" id="IPR014284">
    <property type="entry name" value="RNA_pol_sigma-70_dom"/>
</dbReference>
<name>A0ABW8BLY4_9ACTN</name>
<dbReference type="InterPro" id="IPR013325">
    <property type="entry name" value="RNA_pol_sigma_r2"/>
</dbReference>
<organism evidence="8 9">
    <name type="scientific">Streptomyces salinarius</name>
    <dbReference type="NCBI Taxonomy" id="2762598"/>
    <lineage>
        <taxon>Bacteria</taxon>
        <taxon>Bacillati</taxon>
        <taxon>Actinomycetota</taxon>
        <taxon>Actinomycetes</taxon>
        <taxon>Kitasatosporales</taxon>
        <taxon>Streptomycetaceae</taxon>
        <taxon>Streptomyces</taxon>
    </lineage>
</organism>
<keyword evidence="5" id="KW-0804">Transcription</keyword>
<evidence type="ECO:0000313" key="9">
    <source>
        <dbReference type="Proteomes" id="UP001614264"/>
    </source>
</evidence>
<dbReference type="SUPFAM" id="SSF88946">
    <property type="entry name" value="Sigma2 domain of RNA polymerase sigma factors"/>
    <property type="match status" value="1"/>
</dbReference>
<gene>
    <name evidence="8" type="ORF">AB4829_36180</name>
</gene>
<comment type="similarity">
    <text evidence="1">Belongs to the sigma-70 factor family. ECF subfamily.</text>
</comment>
<comment type="caution">
    <text evidence="8">The sequence shown here is derived from an EMBL/GenBank/DDBJ whole genome shotgun (WGS) entry which is preliminary data.</text>
</comment>
<evidence type="ECO:0000256" key="3">
    <source>
        <dbReference type="ARBA" id="ARBA00023082"/>
    </source>
</evidence>
<keyword evidence="2" id="KW-0805">Transcription regulation</keyword>
<feature type="domain" description="RNA polymerase sigma factor 70 region 4 type 2" evidence="7">
    <location>
        <begin position="146"/>
        <end position="191"/>
    </location>
</feature>
<dbReference type="InterPro" id="IPR036388">
    <property type="entry name" value="WH-like_DNA-bd_sf"/>
</dbReference>
<feature type="region of interest" description="Disordered" evidence="6">
    <location>
        <begin position="1"/>
        <end position="21"/>
    </location>
</feature>
<evidence type="ECO:0000256" key="6">
    <source>
        <dbReference type="SAM" id="MobiDB-lite"/>
    </source>
</evidence>
<evidence type="ECO:0000313" key="8">
    <source>
        <dbReference type="EMBL" id="MFI7876020.1"/>
    </source>
</evidence>
<evidence type="ECO:0000256" key="1">
    <source>
        <dbReference type="ARBA" id="ARBA00010641"/>
    </source>
</evidence>
<dbReference type="Gene3D" id="1.10.10.10">
    <property type="entry name" value="Winged helix-like DNA-binding domain superfamily/Winged helix DNA-binding domain"/>
    <property type="match status" value="1"/>
</dbReference>
<dbReference type="RefSeq" id="WP_399594967.1">
    <property type="nucleotide sequence ID" value="NZ_JBITPR010000066.1"/>
</dbReference>
<dbReference type="PANTHER" id="PTHR43133">
    <property type="entry name" value="RNA POLYMERASE ECF-TYPE SIGMA FACTO"/>
    <property type="match status" value="1"/>
</dbReference>
<evidence type="ECO:0000256" key="2">
    <source>
        <dbReference type="ARBA" id="ARBA00023015"/>
    </source>
</evidence>
<dbReference type="InterPro" id="IPR013324">
    <property type="entry name" value="RNA_pol_sigma_r3/r4-like"/>
</dbReference>
<dbReference type="PANTHER" id="PTHR43133:SF8">
    <property type="entry name" value="RNA POLYMERASE SIGMA FACTOR HI_1459-RELATED"/>
    <property type="match status" value="1"/>
</dbReference>
<dbReference type="NCBIfam" id="TIGR02937">
    <property type="entry name" value="sigma70-ECF"/>
    <property type="match status" value="1"/>
</dbReference>
<accession>A0ABW8BLY4</accession>
<keyword evidence="9" id="KW-1185">Reference proteome</keyword>
<dbReference type="Gene3D" id="1.10.1740.10">
    <property type="match status" value="1"/>
</dbReference>
<dbReference type="InterPro" id="IPR013249">
    <property type="entry name" value="RNA_pol_sigma70_r4_t2"/>
</dbReference>
<sequence length="206" mass="23054">MSRDKNGRIPRQRGVADEATTPAEVLCPEAQRQWDQMHRLRRSVRNIAYRKTGLPAVALDDIESRVYLAVFTRLKNLGPLSSRIGRIESYLWTVTRNEAVNFLKELAKQAEDFVGEAVHLLAGGEVQSSPEEELAVLLPAMQVLREELPDLQLKVFVLAEAYGLKSPYIAKLLGTTQNSVRDALRHARKKLASDQVGLRLGVLAQD</sequence>
<keyword evidence="3" id="KW-0731">Sigma factor</keyword>
<dbReference type="Pfam" id="PF08281">
    <property type="entry name" value="Sigma70_r4_2"/>
    <property type="match status" value="1"/>
</dbReference>
<dbReference type="InterPro" id="IPR039425">
    <property type="entry name" value="RNA_pol_sigma-70-like"/>
</dbReference>
<keyword evidence="4" id="KW-0238">DNA-binding</keyword>
<reference evidence="8 9" key="1">
    <citation type="submission" date="2024-07" db="EMBL/GenBank/DDBJ databases">
        <title>Whole genome sequencing of Prodigiosin pigment-producing Streptomyces salinarius isolated from rhizosphere soil of Arachis hypogaea.</title>
        <authorList>
            <person name="Vidhya A."/>
            <person name="Ramya S."/>
        </authorList>
    </citation>
    <scope>NUCLEOTIDE SEQUENCE [LARGE SCALE GENOMIC DNA]</scope>
    <source>
        <strain evidence="8 9">VRMG2420</strain>
    </source>
</reference>
<evidence type="ECO:0000256" key="5">
    <source>
        <dbReference type="ARBA" id="ARBA00023163"/>
    </source>
</evidence>
<proteinExistence type="inferred from homology"/>
<evidence type="ECO:0000259" key="7">
    <source>
        <dbReference type="Pfam" id="PF08281"/>
    </source>
</evidence>
<protein>
    <submittedName>
        <fullName evidence="8">RNA polymerase sigma factor</fullName>
    </submittedName>
</protein>
<evidence type="ECO:0000256" key="4">
    <source>
        <dbReference type="ARBA" id="ARBA00023125"/>
    </source>
</evidence>
<dbReference type="SUPFAM" id="SSF88659">
    <property type="entry name" value="Sigma3 and sigma4 domains of RNA polymerase sigma factors"/>
    <property type="match status" value="1"/>
</dbReference>
<dbReference type="EMBL" id="JBITPR010000066">
    <property type="protein sequence ID" value="MFI7876020.1"/>
    <property type="molecule type" value="Genomic_DNA"/>
</dbReference>
<dbReference type="Proteomes" id="UP001614264">
    <property type="component" value="Unassembled WGS sequence"/>
</dbReference>